<sequence length="456" mass="53392">MEERRMLTVDQYDFIRTSHRVYGKKVKEIVRETGHSKNTIKRILRGEYKGYKERESQPFPVLEPYLEMIDGWLKRDKENPKKQRHTAIRIFNRLKEEHGFQGAETTVRRYVRQAKLRLGLKGGEVFIPCDPEAGIEGEVDWGGCHAVIGGQNVVLKFFCMRSKYSGKHFVRCYPCERQQALFDGHIRAFSFFGGVFPVLIYDNLTTAVQKIFKGKKREVQKSFDKFRAYYNFAPLFCNPGQGHEKGGVEGLVGYARRNYMVTVPEADTLEALNEKILAECFSYGDHRISGREHSVNELYEEERKHLIALPEVAFGNLQTASGKINKYSTVLVDKNRYSVPTHYAYCKASAVLHVDRVEIFYGNKKIASHARVFNSNQWSLDPDHYLELIKQRPQAFHSARPIRQWRNHWPDCLERLLELFIQKQEFQMKELTIYNTLKGRHETVRFEVYPRKHHMV</sequence>
<name>E1YIU6_9BACT</name>
<evidence type="ECO:0000259" key="1">
    <source>
        <dbReference type="PROSITE" id="PS50994"/>
    </source>
</evidence>
<dbReference type="PANTHER" id="PTHR35004:SF7">
    <property type="entry name" value="INTEGRASE PROTEIN"/>
    <property type="match status" value="1"/>
</dbReference>
<dbReference type="Pfam" id="PF22483">
    <property type="entry name" value="Mu-transpos_C_2"/>
    <property type="match status" value="1"/>
</dbReference>
<proteinExistence type="predicted"/>
<dbReference type="EMBL" id="FR695876">
    <property type="protein sequence ID" value="CBX30490.1"/>
    <property type="molecule type" value="Genomic_DNA"/>
</dbReference>
<dbReference type="AlphaFoldDB" id="E1YIU6"/>
<dbReference type="GO" id="GO:0015074">
    <property type="term" value="P:DNA integration"/>
    <property type="evidence" value="ECO:0007669"/>
    <property type="project" value="InterPro"/>
</dbReference>
<dbReference type="PROSITE" id="PS50994">
    <property type="entry name" value="INTEGRASE"/>
    <property type="match status" value="1"/>
</dbReference>
<gene>
    <name evidence="2" type="ORF">N47_K27300</name>
</gene>
<organism evidence="2">
    <name type="scientific">uncultured Desulfobacterium sp</name>
    <dbReference type="NCBI Taxonomy" id="201089"/>
    <lineage>
        <taxon>Bacteria</taxon>
        <taxon>Pseudomonadati</taxon>
        <taxon>Thermodesulfobacteriota</taxon>
        <taxon>Desulfobacteria</taxon>
        <taxon>Desulfobacterales</taxon>
        <taxon>Desulfobacteriaceae</taxon>
        <taxon>Desulfobacterium</taxon>
        <taxon>environmental samples</taxon>
    </lineage>
</organism>
<dbReference type="InterPro" id="IPR054353">
    <property type="entry name" value="IstA-like_C"/>
</dbReference>
<dbReference type="InterPro" id="IPR001584">
    <property type="entry name" value="Integrase_cat-core"/>
</dbReference>
<feature type="domain" description="Integrase catalytic" evidence="1">
    <location>
        <begin position="127"/>
        <end position="308"/>
    </location>
</feature>
<dbReference type="PANTHER" id="PTHR35004">
    <property type="entry name" value="TRANSPOSASE RV3428C-RELATED"/>
    <property type="match status" value="1"/>
</dbReference>
<protein>
    <recommendedName>
        <fullName evidence="1">Integrase catalytic domain-containing protein</fullName>
    </recommendedName>
</protein>
<dbReference type="NCBIfam" id="NF033546">
    <property type="entry name" value="transpos_IS21"/>
    <property type="match status" value="1"/>
</dbReference>
<accession>E1YIU6</accession>
<reference evidence="2" key="1">
    <citation type="journal article" date="2011" name="Environ. Microbiol.">
        <title>Genomic insights into the metabolic potential of the polycyclic aromatic hydrocarbon degrading sulfate-reducing Deltaproteobacterium N47.</title>
        <authorList>
            <person name="Bergmann F."/>
            <person name="Selesi D."/>
            <person name="Weinmaier T."/>
            <person name="Tischler P."/>
            <person name="Rattei T."/>
            <person name="Meckenstock R.U."/>
        </authorList>
    </citation>
    <scope>NUCLEOTIDE SEQUENCE</scope>
</reference>
<evidence type="ECO:0000313" key="2">
    <source>
        <dbReference type="EMBL" id="CBX30490.1"/>
    </source>
</evidence>